<reference evidence="7 8" key="2">
    <citation type="submission" date="2024-05" db="EMBL/GenBank/DDBJ databases">
        <authorList>
            <person name="Chen Y."/>
            <person name="Shah S."/>
            <person name="Dougan E. K."/>
            <person name="Thang M."/>
            <person name="Chan C."/>
        </authorList>
    </citation>
    <scope>NUCLEOTIDE SEQUENCE [LARGE SCALE GENOMIC DNA]</scope>
</reference>
<dbReference type="PROSITE" id="PS00018">
    <property type="entry name" value="EF_HAND_1"/>
    <property type="match status" value="1"/>
</dbReference>
<evidence type="ECO:0000256" key="1">
    <source>
        <dbReference type="ARBA" id="ARBA00005375"/>
    </source>
</evidence>
<dbReference type="CDD" id="cd07061">
    <property type="entry name" value="HP_HAP_like"/>
    <property type="match status" value="1"/>
</dbReference>
<dbReference type="GO" id="GO:0005509">
    <property type="term" value="F:calcium ion binding"/>
    <property type="evidence" value="ECO:0007669"/>
    <property type="project" value="InterPro"/>
</dbReference>
<feature type="transmembrane region" description="Helical" evidence="4">
    <location>
        <begin position="45"/>
        <end position="64"/>
    </location>
</feature>
<evidence type="ECO:0000256" key="2">
    <source>
        <dbReference type="ARBA" id="ARBA00022801"/>
    </source>
</evidence>
<dbReference type="PROSITE" id="PS50222">
    <property type="entry name" value="EF_HAND_2"/>
    <property type="match status" value="1"/>
</dbReference>
<dbReference type="InterPro" id="IPR011992">
    <property type="entry name" value="EF-hand-dom_pair"/>
</dbReference>
<keyword evidence="4" id="KW-0812">Transmembrane</keyword>
<evidence type="ECO:0000256" key="4">
    <source>
        <dbReference type="SAM" id="Phobius"/>
    </source>
</evidence>
<organism evidence="6">
    <name type="scientific">Cladocopium goreaui</name>
    <dbReference type="NCBI Taxonomy" id="2562237"/>
    <lineage>
        <taxon>Eukaryota</taxon>
        <taxon>Sar</taxon>
        <taxon>Alveolata</taxon>
        <taxon>Dinophyceae</taxon>
        <taxon>Suessiales</taxon>
        <taxon>Symbiodiniaceae</taxon>
        <taxon>Cladocopium</taxon>
    </lineage>
</organism>
<dbReference type="GO" id="GO:0016791">
    <property type="term" value="F:phosphatase activity"/>
    <property type="evidence" value="ECO:0007669"/>
    <property type="project" value="TreeGrafter"/>
</dbReference>
<dbReference type="Proteomes" id="UP001152797">
    <property type="component" value="Unassembled WGS sequence"/>
</dbReference>
<evidence type="ECO:0000313" key="8">
    <source>
        <dbReference type="Proteomes" id="UP001152797"/>
    </source>
</evidence>
<keyword evidence="2" id="KW-0378">Hydrolase</keyword>
<keyword evidence="8" id="KW-1185">Reference proteome</keyword>
<dbReference type="SUPFAM" id="SSF47473">
    <property type="entry name" value="EF-hand"/>
    <property type="match status" value="1"/>
</dbReference>
<evidence type="ECO:0000259" key="5">
    <source>
        <dbReference type="PROSITE" id="PS50222"/>
    </source>
</evidence>
<proteinExistence type="inferred from homology"/>
<dbReference type="Gene3D" id="3.40.50.1240">
    <property type="entry name" value="Phosphoglycerate mutase-like"/>
    <property type="match status" value="1"/>
</dbReference>
<feature type="domain" description="EF-hand" evidence="5">
    <location>
        <begin position="512"/>
        <end position="547"/>
    </location>
</feature>
<keyword evidence="4" id="KW-1133">Transmembrane helix</keyword>
<dbReference type="PANTHER" id="PTHR11567:SF110">
    <property type="entry name" value="2-PHOSPHOXYLOSE PHOSPHATASE 1"/>
    <property type="match status" value="1"/>
</dbReference>
<name>A0A9P1GLN4_9DINO</name>
<dbReference type="Gene3D" id="1.10.238.10">
    <property type="entry name" value="EF-hand"/>
    <property type="match status" value="1"/>
</dbReference>
<dbReference type="PANTHER" id="PTHR11567">
    <property type="entry name" value="ACID PHOSPHATASE-RELATED"/>
    <property type="match status" value="1"/>
</dbReference>
<evidence type="ECO:0000313" key="7">
    <source>
        <dbReference type="EMBL" id="CAL4803601.1"/>
    </source>
</evidence>
<protein>
    <submittedName>
        <fullName evidence="7">EF-hand domain-containing protein</fullName>
    </submittedName>
</protein>
<dbReference type="PROSITE" id="PS00616">
    <property type="entry name" value="HIS_ACID_PHOSPHAT_1"/>
    <property type="match status" value="1"/>
</dbReference>
<dbReference type="InterPro" id="IPR018247">
    <property type="entry name" value="EF_Hand_1_Ca_BS"/>
</dbReference>
<dbReference type="InterPro" id="IPR002048">
    <property type="entry name" value="EF_hand_dom"/>
</dbReference>
<comment type="similarity">
    <text evidence="1">Belongs to the histidine acid phosphatase family.</text>
</comment>
<dbReference type="EMBL" id="CAMXCT010006577">
    <property type="protein sequence ID" value="CAI4016289.1"/>
    <property type="molecule type" value="Genomic_DNA"/>
</dbReference>
<dbReference type="InterPro" id="IPR000560">
    <property type="entry name" value="His_Pase_clade-2"/>
</dbReference>
<keyword evidence="4" id="KW-0472">Membrane</keyword>
<dbReference type="AlphaFoldDB" id="A0A9P1GLN4"/>
<evidence type="ECO:0000256" key="3">
    <source>
        <dbReference type="ARBA" id="ARBA00022837"/>
    </source>
</evidence>
<dbReference type="InterPro" id="IPR029033">
    <property type="entry name" value="His_PPase_superfam"/>
</dbReference>
<dbReference type="InterPro" id="IPR050645">
    <property type="entry name" value="Histidine_acid_phosphatase"/>
</dbReference>
<comment type="caution">
    <text evidence="6">The sequence shown here is derived from an EMBL/GenBank/DDBJ whole genome shotgun (WGS) entry which is preliminary data.</text>
</comment>
<dbReference type="Pfam" id="PF00328">
    <property type="entry name" value="His_Phos_2"/>
    <property type="match status" value="1"/>
</dbReference>
<accession>A0A9P1GLN4</accession>
<keyword evidence="3" id="KW-0106">Calcium</keyword>
<dbReference type="InterPro" id="IPR033379">
    <property type="entry name" value="Acid_Pase_AS"/>
</dbReference>
<dbReference type="OrthoDB" id="294288at2759"/>
<dbReference type="SUPFAM" id="SSF53254">
    <property type="entry name" value="Phosphoglycerate mutase-like"/>
    <property type="match status" value="1"/>
</dbReference>
<sequence>MLRTAWSAQRAPVQSPWKICSGSASTECTMEIPHRLRRLHRAGNLVMLVALVAHCGAATSPWPISAGDASTLRQVVLVHRHGARFPTKPTGKADIAWPIRTQFWESYKGHLTPVGCSQLQDIGSALRQRYIHDGLESLETQAFDNGKLFHGVDKVDGTTLAVYTSNVQRTLQSAWSFLLGFVPRAAVFFAFRSERVFSDTARRAAGVPIYIEDAVRSDDRLFHEWRLDENYETWRKGNIRQSKRLLHLVSQSNYQELLDKLFECTREEHLSPSHSMMDRLIAAKDLDTQVAIEEAHNRPVLVNENGILLNKAEREMLQEIGNEVKRRWYGAASGLRRESYGQKGAGYLAHKIWRHMQQRAEGKSNLRFVQMSCHDTTLAALATHLGLELPTIGFGAFLAFELHQDNDNGENEFVVKTFYNSNPTKGTSSYALKSLVLPLGEERLVNVKDCASGAVTLPEFSAHCEIPGVEETFQSFLSLCSISSTRPTRGALRDLFEKGTSGTGLKWISLKKWRERYSSAFQCFDSDNDGKLSCNEVQSALAEWGYSTSRETLETLFRLLDADPESGEFDEEDLHLTMSALVGIRGGLHGQSVQLESQ</sequence>
<dbReference type="EMBL" id="CAMXCT030006577">
    <property type="protein sequence ID" value="CAL4803601.1"/>
    <property type="molecule type" value="Genomic_DNA"/>
</dbReference>
<gene>
    <name evidence="6" type="ORF">C1SCF055_LOCUS41042</name>
</gene>
<dbReference type="Pfam" id="PF13499">
    <property type="entry name" value="EF-hand_7"/>
    <property type="match status" value="1"/>
</dbReference>
<evidence type="ECO:0000313" key="6">
    <source>
        <dbReference type="EMBL" id="CAI4016289.1"/>
    </source>
</evidence>
<reference evidence="6" key="1">
    <citation type="submission" date="2022-10" db="EMBL/GenBank/DDBJ databases">
        <authorList>
            <person name="Chen Y."/>
            <person name="Dougan E. K."/>
            <person name="Chan C."/>
            <person name="Rhodes N."/>
            <person name="Thang M."/>
        </authorList>
    </citation>
    <scope>NUCLEOTIDE SEQUENCE</scope>
</reference>
<dbReference type="EMBL" id="CAMXCT020006577">
    <property type="protein sequence ID" value="CAL1169664.1"/>
    <property type="molecule type" value="Genomic_DNA"/>
</dbReference>